<sequence length="57" mass="6374">MEIQADIFSLFEKQIQFTNSERISFGGVLEFNEDNVRKNLGRSSGGRTGCGIVSNLY</sequence>
<dbReference type="EMBL" id="AFJM02000074">
    <property type="protein sequence ID" value="EMM70484.1"/>
    <property type="molecule type" value="Genomic_DNA"/>
</dbReference>
<dbReference type="AlphaFoldDB" id="M6FK32"/>
<gene>
    <name evidence="1" type="ORF">LEP1GSC038_1195</name>
</gene>
<organism evidence="1 2">
    <name type="scientific">Leptospira weilii str. 2006001855</name>
    <dbReference type="NCBI Taxonomy" id="996804"/>
    <lineage>
        <taxon>Bacteria</taxon>
        <taxon>Pseudomonadati</taxon>
        <taxon>Spirochaetota</taxon>
        <taxon>Spirochaetia</taxon>
        <taxon>Leptospirales</taxon>
        <taxon>Leptospiraceae</taxon>
        <taxon>Leptospira</taxon>
    </lineage>
</organism>
<reference evidence="1 2" key="1">
    <citation type="submission" date="2013-01" db="EMBL/GenBank/DDBJ databases">
        <authorList>
            <person name="Harkins D.M."/>
            <person name="Durkin A.S."/>
            <person name="Brinkac L.M."/>
            <person name="Haft D.H."/>
            <person name="Selengut J.D."/>
            <person name="Sanka R."/>
            <person name="DePew J."/>
            <person name="Purushe J."/>
            <person name="Hospenthal D.R."/>
            <person name="Murray C.K."/>
            <person name="Pimentel G."/>
            <person name="Wasfy M."/>
            <person name="Vinetz J.M."/>
            <person name="Sutton G.G."/>
            <person name="Nierman W.C."/>
            <person name="Fouts D.E."/>
        </authorList>
    </citation>
    <scope>NUCLEOTIDE SEQUENCE [LARGE SCALE GENOMIC DNA]</scope>
    <source>
        <strain evidence="1 2">2006001855</strain>
    </source>
</reference>
<evidence type="ECO:0000313" key="2">
    <source>
        <dbReference type="Proteomes" id="UP000012101"/>
    </source>
</evidence>
<comment type="caution">
    <text evidence="1">The sequence shown here is derived from an EMBL/GenBank/DDBJ whole genome shotgun (WGS) entry which is preliminary data.</text>
</comment>
<protein>
    <submittedName>
        <fullName evidence="1">Uncharacterized protein</fullName>
    </submittedName>
</protein>
<evidence type="ECO:0000313" key="1">
    <source>
        <dbReference type="EMBL" id="EMM70484.1"/>
    </source>
</evidence>
<accession>M6FK32</accession>
<proteinExistence type="predicted"/>
<name>M6FK32_9LEPT</name>
<dbReference type="Proteomes" id="UP000012101">
    <property type="component" value="Unassembled WGS sequence"/>
</dbReference>